<proteinExistence type="predicted"/>
<protein>
    <submittedName>
        <fullName evidence="1">Uncharacterized protein</fullName>
    </submittedName>
</protein>
<gene>
    <name evidence="1" type="ORF">LEP1GSC067_4429</name>
</gene>
<evidence type="ECO:0000313" key="2">
    <source>
        <dbReference type="Proteomes" id="UP000011754"/>
    </source>
</evidence>
<dbReference type="PANTHER" id="PTHR38134:SF2">
    <property type="entry name" value="GALACTOKINASE"/>
    <property type="match status" value="1"/>
</dbReference>
<organism evidence="1 2">
    <name type="scientific">Leptospira interrogans serovar Lora str. TE 1992</name>
    <dbReference type="NCBI Taxonomy" id="1193028"/>
    <lineage>
        <taxon>Bacteria</taxon>
        <taxon>Pseudomonadati</taxon>
        <taxon>Spirochaetota</taxon>
        <taxon>Spirochaetia</taxon>
        <taxon>Leptospirales</taxon>
        <taxon>Leptospiraceae</taxon>
        <taxon>Leptospira</taxon>
    </lineage>
</organism>
<dbReference type="AlphaFoldDB" id="M3DM58"/>
<evidence type="ECO:0000313" key="1">
    <source>
        <dbReference type="EMBL" id="EMF42303.1"/>
    </source>
</evidence>
<dbReference type="EMBL" id="AKWW02000042">
    <property type="protein sequence ID" value="EMF42303.1"/>
    <property type="molecule type" value="Genomic_DNA"/>
</dbReference>
<comment type="caution">
    <text evidence="1">The sequence shown here is derived from an EMBL/GenBank/DDBJ whole genome shotgun (WGS) entry which is preliminary data.</text>
</comment>
<name>M3DM58_LEPIR</name>
<dbReference type="Proteomes" id="UP000011754">
    <property type="component" value="Unassembled WGS sequence"/>
</dbReference>
<accession>M3DM58</accession>
<dbReference type="InterPro" id="IPR053205">
    <property type="entry name" value="GHMP_kinase_L-arabinokinase"/>
</dbReference>
<sequence length="100" mass="11379">MTACDFVITKPGYGILSEAVYAKTPVLYTDRGNFPEVPYLHKSLTEEIPSSYISNEDLFLFRLDKPLQKANVWKGKPSTLFERDGREDVKHAVAVFLKLI</sequence>
<reference evidence="1 2" key="1">
    <citation type="submission" date="2013-01" db="EMBL/GenBank/DDBJ databases">
        <authorList>
            <person name="Harkins D.M."/>
            <person name="Durkin A.S."/>
            <person name="Brinkac L.M."/>
            <person name="Haft D.H."/>
            <person name="Selengut J.D."/>
            <person name="Sanka R."/>
            <person name="DePew J."/>
            <person name="Purushe J."/>
            <person name="Hartskeerl R.A."/>
            <person name="Ahmed A."/>
            <person name="van der Linden H."/>
            <person name="Goris M.G.A."/>
            <person name="Vinetz J.M."/>
            <person name="Sutton G.G."/>
            <person name="Nierman W.C."/>
            <person name="Fouts D.E."/>
        </authorList>
    </citation>
    <scope>NUCLEOTIDE SEQUENCE [LARGE SCALE GENOMIC DNA]</scope>
    <source>
        <strain evidence="1 2">TE 1992</strain>
    </source>
</reference>
<dbReference type="PANTHER" id="PTHR38134">
    <property type="entry name" value="SLR1395 PROTEIN"/>
    <property type="match status" value="1"/>
</dbReference>